<reference evidence="1 3" key="2">
    <citation type="journal article" date="2014" name="BMC Genomics">
        <title>An improved genome release (version Mt4.0) for the model legume Medicago truncatula.</title>
        <authorList>
            <person name="Tang H."/>
            <person name="Krishnakumar V."/>
            <person name="Bidwell S."/>
            <person name="Rosen B."/>
            <person name="Chan A."/>
            <person name="Zhou S."/>
            <person name="Gentzbittel L."/>
            <person name="Childs K.L."/>
            <person name="Yandell M."/>
            <person name="Gundlach H."/>
            <person name="Mayer K.F."/>
            <person name="Schwartz D.C."/>
            <person name="Town C.D."/>
        </authorList>
    </citation>
    <scope>GENOME REANNOTATION</scope>
    <source>
        <strain evidence="2 3">cv. Jemalong A17</strain>
    </source>
</reference>
<evidence type="ECO:0000313" key="1">
    <source>
        <dbReference type="EMBL" id="AES69222.1"/>
    </source>
</evidence>
<dbReference type="HOGENOM" id="CLU_1848073_0_0_1"/>
<sequence>MRYHYIFSQIPRVIETFTTLPFPKFQEHRKLGTMSSSSNPTNLFPFYFSESNHKIPSKNYSHTMSIGTPEMSTNITSEKVATIDLHVQGFKEPHIVQNAIELGNKSPNKEFKIVFDVKVVEIDLADGHECDGYRRRDLI</sequence>
<gene>
    <name evidence="1" type="ordered locus">MTR_3g025580</name>
</gene>
<proteinExistence type="predicted"/>
<dbReference type="AlphaFoldDB" id="G7IZA1"/>
<dbReference type="PaxDb" id="3880-AES69222"/>
<accession>G7IZA1</accession>
<dbReference type="Proteomes" id="UP000002051">
    <property type="component" value="Chromosome 3"/>
</dbReference>
<evidence type="ECO:0000313" key="3">
    <source>
        <dbReference type="Proteomes" id="UP000002051"/>
    </source>
</evidence>
<reference evidence="1 3" key="1">
    <citation type="journal article" date="2011" name="Nature">
        <title>The Medicago genome provides insight into the evolution of rhizobial symbioses.</title>
        <authorList>
            <person name="Young N.D."/>
            <person name="Debelle F."/>
            <person name="Oldroyd G.E."/>
            <person name="Geurts R."/>
            <person name="Cannon S.B."/>
            <person name="Udvardi M.K."/>
            <person name="Benedito V.A."/>
            <person name="Mayer K.F."/>
            <person name="Gouzy J."/>
            <person name="Schoof H."/>
            <person name="Van de Peer Y."/>
            <person name="Proost S."/>
            <person name="Cook D.R."/>
            <person name="Meyers B.C."/>
            <person name="Spannagl M."/>
            <person name="Cheung F."/>
            <person name="De Mita S."/>
            <person name="Krishnakumar V."/>
            <person name="Gundlach H."/>
            <person name="Zhou S."/>
            <person name="Mudge J."/>
            <person name="Bharti A.K."/>
            <person name="Murray J.D."/>
            <person name="Naoumkina M.A."/>
            <person name="Rosen B."/>
            <person name="Silverstein K.A."/>
            <person name="Tang H."/>
            <person name="Rombauts S."/>
            <person name="Zhao P.X."/>
            <person name="Zhou P."/>
            <person name="Barbe V."/>
            <person name="Bardou P."/>
            <person name="Bechner M."/>
            <person name="Bellec A."/>
            <person name="Berger A."/>
            <person name="Berges H."/>
            <person name="Bidwell S."/>
            <person name="Bisseling T."/>
            <person name="Choisne N."/>
            <person name="Couloux A."/>
            <person name="Denny R."/>
            <person name="Deshpande S."/>
            <person name="Dai X."/>
            <person name="Doyle J.J."/>
            <person name="Dudez A.M."/>
            <person name="Farmer A.D."/>
            <person name="Fouteau S."/>
            <person name="Franken C."/>
            <person name="Gibelin C."/>
            <person name="Gish J."/>
            <person name="Goldstein S."/>
            <person name="Gonzalez A.J."/>
            <person name="Green P.J."/>
            <person name="Hallab A."/>
            <person name="Hartog M."/>
            <person name="Hua A."/>
            <person name="Humphray S.J."/>
            <person name="Jeong D.H."/>
            <person name="Jing Y."/>
            <person name="Jocker A."/>
            <person name="Kenton S.M."/>
            <person name="Kim D.J."/>
            <person name="Klee K."/>
            <person name="Lai H."/>
            <person name="Lang C."/>
            <person name="Lin S."/>
            <person name="Macmil S.L."/>
            <person name="Magdelenat G."/>
            <person name="Matthews L."/>
            <person name="McCorrison J."/>
            <person name="Monaghan E.L."/>
            <person name="Mun J.H."/>
            <person name="Najar F.Z."/>
            <person name="Nicholson C."/>
            <person name="Noirot C."/>
            <person name="O'Bleness M."/>
            <person name="Paule C.R."/>
            <person name="Poulain J."/>
            <person name="Prion F."/>
            <person name="Qin B."/>
            <person name="Qu C."/>
            <person name="Retzel E.F."/>
            <person name="Riddle C."/>
            <person name="Sallet E."/>
            <person name="Samain S."/>
            <person name="Samson N."/>
            <person name="Sanders I."/>
            <person name="Saurat O."/>
            <person name="Scarpelli C."/>
            <person name="Schiex T."/>
            <person name="Segurens B."/>
            <person name="Severin A.J."/>
            <person name="Sherrier D.J."/>
            <person name="Shi R."/>
            <person name="Sims S."/>
            <person name="Singer S.R."/>
            <person name="Sinharoy S."/>
            <person name="Sterck L."/>
            <person name="Viollet A."/>
            <person name="Wang B.B."/>
            <person name="Wang K."/>
            <person name="Wang M."/>
            <person name="Wang X."/>
            <person name="Warfsmann J."/>
            <person name="Weissenbach J."/>
            <person name="White D.D."/>
            <person name="White J.D."/>
            <person name="Wiley G.B."/>
            <person name="Wincker P."/>
            <person name="Xing Y."/>
            <person name="Yang L."/>
            <person name="Yao Z."/>
            <person name="Ying F."/>
            <person name="Zhai J."/>
            <person name="Zhou L."/>
            <person name="Zuber A."/>
            <person name="Denarie J."/>
            <person name="Dixon R.A."/>
            <person name="May G.D."/>
            <person name="Schwartz D.C."/>
            <person name="Rogers J."/>
            <person name="Quetier F."/>
            <person name="Town C.D."/>
            <person name="Roe B.A."/>
        </authorList>
    </citation>
    <scope>NUCLEOTIDE SEQUENCE [LARGE SCALE GENOMIC DNA]</scope>
    <source>
        <strain evidence="1">A17</strain>
        <strain evidence="2 3">cv. Jemalong A17</strain>
    </source>
</reference>
<protein>
    <submittedName>
        <fullName evidence="1 2">Uncharacterized protein</fullName>
    </submittedName>
</protein>
<dbReference type="EnsemblPlants" id="AES69222">
    <property type="protein sequence ID" value="AES69222"/>
    <property type="gene ID" value="MTR_3g025580"/>
</dbReference>
<reference evidence="2" key="3">
    <citation type="submission" date="2015-04" db="UniProtKB">
        <authorList>
            <consortium name="EnsemblPlants"/>
        </authorList>
    </citation>
    <scope>IDENTIFICATION</scope>
    <source>
        <strain evidence="2">cv. Jemalong A17</strain>
    </source>
</reference>
<evidence type="ECO:0000313" key="2">
    <source>
        <dbReference type="EnsemblPlants" id="AES69222"/>
    </source>
</evidence>
<organism evidence="1 3">
    <name type="scientific">Medicago truncatula</name>
    <name type="common">Barrel medic</name>
    <name type="synonym">Medicago tribuloides</name>
    <dbReference type="NCBI Taxonomy" id="3880"/>
    <lineage>
        <taxon>Eukaryota</taxon>
        <taxon>Viridiplantae</taxon>
        <taxon>Streptophyta</taxon>
        <taxon>Embryophyta</taxon>
        <taxon>Tracheophyta</taxon>
        <taxon>Spermatophyta</taxon>
        <taxon>Magnoliopsida</taxon>
        <taxon>eudicotyledons</taxon>
        <taxon>Gunneridae</taxon>
        <taxon>Pentapetalae</taxon>
        <taxon>rosids</taxon>
        <taxon>fabids</taxon>
        <taxon>Fabales</taxon>
        <taxon>Fabaceae</taxon>
        <taxon>Papilionoideae</taxon>
        <taxon>50 kb inversion clade</taxon>
        <taxon>NPAAA clade</taxon>
        <taxon>Hologalegina</taxon>
        <taxon>IRL clade</taxon>
        <taxon>Trifolieae</taxon>
        <taxon>Medicago</taxon>
    </lineage>
</organism>
<name>G7IZA1_MEDTR</name>
<dbReference type="EMBL" id="CM001219">
    <property type="protein sequence ID" value="AES69222.1"/>
    <property type="molecule type" value="Genomic_DNA"/>
</dbReference>
<keyword evidence="3" id="KW-1185">Reference proteome</keyword>